<dbReference type="EnsemblMetazoa" id="SMAR000479-RA">
    <property type="protein sequence ID" value="SMAR000479-PA"/>
    <property type="gene ID" value="SMAR000479"/>
</dbReference>
<dbReference type="HOGENOM" id="CLU_2349347_0_0_1"/>
<name>T1IHZ7_STRMM</name>
<dbReference type="Proteomes" id="UP000014500">
    <property type="component" value="Unassembled WGS sequence"/>
</dbReference>
<reference evidence="2" key="1">
    <citation type="submission" date="2011-05" db="EMBL/GenBank/DDBJ databases">
        <authorList>
            <person name="Richards S.R."/>
            <person name="Qu J."/>
            <person name="Jiang H."/>
            <person name="Jhangiani S.N."/>
            <person name="Agravi P."/>
            <person name="Goodspeed R."/>
            <person name="Gross S."/>
            <person name="Mandapat C."/>
            <person name="Jackson L."/>
            <person name="Mathew T."/>
            <person name="Pu L."/>
            <person name="Thornton R."/>
            <person name="Saada N."/>
            <person name="Wilczek-Boney K.B."/>
            <person name="Lee S."/>
            <person name="Kovar C."/>
            <person name="Wu Y."/>
            <person name="Scherer S.E."/>
            <person name="Worley K.C."/>
            <person name="Muzny D.M."/>
            <person name="Gibbs R."/>
        </authorList>
    </citation>
    <scope>NUCLEOTIDE SEQUENCE</scope>
    <source>
        <strain evidence="2">Brora</strain>
    </source>
</reference>
<reference evidence="1" key="2">
    <citation type="submission" date="2015-02" db="UniProtKB">
        <authorList>
            <consortium name="EnsemblMetazoa"/>
        </authorList>
    </citation>
    <scope>IDENTIFICATION</scope>
</reference>
<evidence type="ECO:0000313" key="1">
    <source>
        <dbReference type="EnsemblMetazoa" id="SMAR000479-PA"/>
    </source>
</evidence>
<accession>T1IHZ7</accession>
<proteinExistence type="predicted"/>
<dbReference type="AlphaFoldDB" id="T1IHZ7"/>
<organism evidence="1 2">
    <name type="scientific">Strigamia maritima</name>
    <name type="common">European centipede</name>
    <name type="synonym">Geophilus maritimus</name>
    <dbReference type="NCBI Taxonomy" id="126957"/>
    <lineage>
        <taxon>Eukaryota</taxon>
        <taxon>Metazoa</taxon>
        <taxon>Ecdysozoa</taxon>
        <taxon>Arthropoda</taxon>
        <taxon>Myriapoda</taxon>
        <taxon>Chilopoda</taxon>
        <taxon>Pleurostigmophora</taxon>
        <taxon>Geophilomorpha</taxon>
        <taxon>Linotaeniidae</taxon>
        <taxon>Strigamia</taxon>
    </lineage>
</organism>
<keyword evidence="2" id="KW-1185">Reference proteome</keyword>
<protein>
    <submittedName>
        <fullName evidence="1">Uncharacterized protein</fullName>
    </submittedName>
</protein>
<dbReference type="EMBL" id="AFFK01013957">
    <property type="status" value="NOT_ANNOTATED_CDS"/>
    <property type="molecule type" value="Genomic_DNA"/>
</dbReference>
<evidence type="ECO:0000313" key="2">
    <source>
        <dbReference type="Proteomes" id="UP000014500"/>
    </source>
</evidence>
<sequence>MTTSNTFINISCFANKDNNNQYIQVNVNLTQEELNFCYSTAKTMREVIYVRDLDKPETITFIGEQRKTKHTLSLKMYDEEVKEWLEEAAEEERFPPS</sequence>